<name>A0A327XBC3_LARAB</name>
<reference evidence="3 4" key="1">
    <citation type="submission" date="2018-06" db="EMBL/GenBank/DDBJ databases">
        <title>Genomic Encyclopedia of Archaeal and Bacterial Type Strains, Phase II (KMG-II): from individual species to whole genera.</title>
        <authorList>
            <person name="Goeker M."/>
        </authorList>
    </citation>
    <scope>NUCLEOTIDE SEQUENCE [LARGE SCALE GENOMIC DNA]</scope>
    <source>
        <strain evidence="3 4">DSM 21851</strain>
    </source>
</reference>
<proteinExistence type="predicted"/>
<accession>A0A327XBC3</accession>
<keyword evidence="1" id="KW-0732">Signal</keyword>
<dbReference type="PROSITE" id="PS51704">
    <property type="entry name" value="GP_PDE"/>
    <property type="match status" value="1"/>
</dbReference>
<dbReference type="InterPro" id="IPR030395">
    <property type="entry name" value="GP_PDE_dom"/>
</dbReference>
<dbReference type="InterPro" id="IPR015915">
    <property type="entry name" value="Kelch-typ_b-propeller"/>
</dbReference>
<feature type="signal peptide" evidence="1">
    <location>
        <begin position="1"/>
        <end position="23"/>
    </location>
</feature>
<evidence type="ECO:0000256" key="1">
    <source>
        <dbReference type="SAM" id="SignalP"/>
    </source>
</evidence>
<gene>
    <name evidence="3" type="ORF">LX87_01054</name>
</gene>
<dbReference type="GO" id="GO:0006629">
    <property type="term" value="P:lipid metabolic process"/>
    <property type="evidence" value="ECO:0007669"/>
    <property type="project" value="InterPro"/>
</dbReference>
<dbReference type="Pfam" id="PF03009">
    <property type="entry name" value="GDPD"/>
    <property type="match status" value="1"/>
</dbReference>
<evidence type="ECO:0000259" key="2">
    <source>
        <dbReference type="PROSITE" id="PS51704"/>
    </source>
</evidence>
<sequence length="501" mass="55805">MLRIALASLCFYCFAGLFFQSSAQSTHLGITAHRGNSTQFPENTLPAFKSALSLGVDWVELDVYKTKDGKLVVLHDATTGRVGNQNLDVAQSTYDQLKKVDVATDFRKRTGKSSRECPPQTIPLLEDALKLFAAQSKTRVSIQPKTDCVAEAIALVRKNQMEKKVGFNDGNLAYMANVKKLAPAIPVFWDRPANSDIQEDIRIAKEHSFESLVINEKGLTEEKINQLKIARIEPGVWTVNERDDLIRFLDMGVARIYTDDPALLIDLKKVHQTVVCEGAYEVHLQGICTDQKSSIYWSWTTAIVRTDMQGKILASVAAPSHQGDLCYHNGKLYVAVNLGEFNKPAGEAKSWVYEYDALSLKKLNEYPVPELVHGAGGMEFHQGKFMIVGGLVPGINENYVYEYDEKFRFIRRHTVASGYTLMGIQTIAYANGTWWLGCYGKPAVTLRTDDAYRFQGQTVFDASLGIAPYSSTHLWIGSNVRLPGQGHVGRVRLVAIEKIAQ</sequence>
<dbReference type="InterPro" id="IPR017946">
    <property type="entry name" value="PLC-like_Pdiesterase_TIM-brl"/>
</dbReference>
<dbReference type="Gene3D" id="3.20.20.190">
    <property type="entry name" value="Phosphatidylinositol (PI) phosphodiesterase"/>
    <property type="match status" value="1"/>
</dbReference>
<dbReference type="AlphaFoldDB" id="A0A327XBC3"/>
<organism evidence="3 4">
    <name type="scientific">Larkinella arboricola</name>
    <dbReference type="NCBI Taxonomy" id="643671"/>
    <lineage>
        <taxon>Bacteria</taxon>
        <taxon>Pseudomonadati</taxon>
        <taxon>Bacteroidota</taxon>
        <taxon>Cytophagia</taxon>
        <taxon>Cytophagales</taxon>
        <taxon>Spirosomataceae</taxon>
        <taxon>Larkinella</taxon>
    </lineage>
</organism>
<dbReference type="RefSeq" id="WP_170139304.1">
    <property type="nucleotide sequence ID" value="NZ_QLMC01000001.1"/>
</dbReference>
<dbReference type="SUPFAM" id="SSF51695">
    <property type="entry name" value="PLC-like phosphodiesterases"/>
    <property type="match status" value="1"/>
</dbReference>
<keyword evidence="4" id="KW-1185">Reference proteome</keyword>
<dbReference type="Proteomes" id="UP000248790">
    <property type="component" value="Unassembled WGS sequence"/>
</dbReference>
<evidence type="ECO:0000313" key="3">
    <source>
        <dbReference type="EMBL" id="RAK02932.1"/>
    </source>
</evidence>
<dbReference type="SUPFAM" id="SSF117281">
    <property type="entry name" value="Kelch motif"/>
    <property type="match status" value="1"/>
</dbReference>
<feature type="chain" id="PRO_5016249029" evidence="1">
    <location>
        <begin position="24"/>
        <end position="501"/>
    </location>
</feature>
<dbReference type="EMBL" id="QLMC01000001">
    <property type="protein sequence ID" value="RAK02932.1"/>
    <property type="molecule type" value="Genomic_DNA"/>
</dbReference>
<comment type="caution">
    <text evidence="3">The sequence shown here is derived from an EMBL/GenBank/DDBJ whole genome shotgun (WGS) entry which is preliminary data.</text>
</comment>
<evidence type="ECO:0000313" key="4">
    <source>
        <dbReference type="Proteomes" id="UP000248790"/>
    </source>
</evidence>
<dbReference type="PANTHER" id="PTHR46211:SF14">
    <property type="entry name" value="GLYCEROPHOSPHODIESTER PHOSPHODIESTERASE"/>
    <property type="match status" value="1"/>
</dbReference>
<dbReference type="PANTHER" id="PTHR46211">
    <property type="entry name" value="GLYCEROPHOSPHORYL DIESTER PHOSPHODIESTERASE"/>
    <property type="match status" value="1"/>
</dbReference>
<feature type="domain" description="GP-PDE" evidence="2">
    <location>
        <begin position="28"/>
        <end position="268"/>
    </location>
</feature>
<protein>
    <submittedName>
        <fullName evidence="3">Glycerophosphoryl diester phosphodiesterase</fullName>
    </submittedName>
</protein>
<dbReference type="GO" id="GO:0008081">
    <property type="term" value="F:phosphoric diester hydrolase activity"/>
    <property type="evidence" value="ECO:0007669"/>
    <property type="project" value="InterPro"/>
</dbReference>